<keyword evidence="2" id="KW-0813">Transport</keyword>
<keyword evidence="4 6" id="KW-1133">Transmembrane helix</keyword>
<dbReference type="GO" id="GO:0140115">
    <property type="term" value="P:export across plasma membrane"/>
    <property type="evidence" value="ECO:0007669"/>
    <property type="project" value="UniProtKB-ARBA"/>
</dbReference>
<evidence type="ECO:0000256" key="5">
    <source>
        <dbReference type="ARBA" id="ARBA00023136"/>
    </source>
</evidence>
<dbReference type="GO" id="GO:0022857">
    <property type="term" value="F:transmembrane transporter activity"/>
    <property type="evidence" value="ECO:0007669"/>
    <property type="project" value="InterPro"/>
</dbReference>
<dbReference type="GO" id="GO:0005886">
    <property type="term" value="C:plasma membrane"/>
    <property type="evidence" value="ECO:0007669"/>
    <property type="project" value="TreeGrafter"/>
</dbReference>
<dbReference type="Gene3D" id="1.20.1720.10">
    <property type="entry name" value="Multidrug resistance protein D"/>
    <property type="match status" value="1"/>
</dbReference>
<dbReference type="PROSITE" id="PS00216">
    <property type="entry name" value="SUGAR_TRANSPORT_1"/>
    <property type="match status" value="1"/>
</dbReference>
<evidence type="ECO:0000256" key="2">
    <source>
        <dbReference type="ARBA" id="ARBA00022448"/>
    </source>
</evidence>
<evidence type="ECO:0000313" key="8">
    <source>
        <dbReference type="EMBL" id="RYP02213.1"/>
    </source>
</evidence>
<dbReference type="GO" id="GO:0042908">
    <property type="term" value="P:xenobiotic transport"/>
    <property type="evidence" value="ECO:0007669"/>
    <property type="project" value="UniProtKB-ARBA"/>
</dbReference>
<feature type="transmembrane region" description="Helical" evidence="6">
    <location>
        <begin position="225"/>
        <end position="246"/>
    </location>
</feature>
<feature type="transmembrane region" description="Helical" evidence="6">
    <location>
        <begin position="88"/>
        <end position="118"/>
    </location>
</feature>
<accession>A0A4Q4TAU5</accession>
<dbReference type="Pfam" id="PF07690">
    <property type="entry name" value="MFS_1"/>
    <property type="match status" value="1"/>
</dbReference>
<evidence type="ECO:0000256" key="3">
    <source>
        <dbReference type="ARBA" id="ARBA00022692"/>
    </source>
</evidence>
<feature type="transmembrane region" description="Helical" evidence="6">
    <location>
        <begin position="21"/>
        <end position="41"/>
    </location>
</feature>
<name>A0A4Q4TAU5_9PEZI</name>
<evidence type="ECO:0000256" key="1">
    <source>
        <dbReference type="ARBA" id="ARBA00004141"/>
    </source>
</evidence>
<keyword evidence="9" id="KW-1185">Reference proteome</keyword>
<dbReference type="InterPro" id="IPR020846">
    <property type="entry name" value="MFS_dom"/>
</dbReference>
<dbReference type="STRING" id="155417.A0A4Q4TAU5"/>
<feature type="transmembrane region" description="Helical" evidence="6">
    <location>
        <begin position="138"/>
        <end position="155"/>
    </location>
</feature>
<evidence type="ECO:0000256" key="6">
    <source>
        <dbReference type="SAM" id="Phobius"/>
    </source>
</evidence>
<keyword evidence="5 6" id="KW-0472">Membrane</keyword>
<evidence type="ECO:0000259" key="7">
    <source>
        <dbReference type="PROSITE" id="PS50850"/>
    </source>
</evidence>
<dbReference type="OrthoDB" id="440553at2759"/>
<feature type="transmembrane region" description="Helical" evidence="6">
    <location>
        <begin position="162"/>
        <end position="187"/>
    </location>
</feature>
<keyword evidence="3 6" id="KW-0812">Transmembrane</keyword>
<comment type="subcellular location">
    <subcellularLocation>
        <location evidence="1">Membrane</location>
        <topology evidence="1">Multi-pass membrane protein</topology>
    </subcellularLocation>
</comment>
<dbReference type="PROSITE" id="PS50850">
    <property type="entry name" value="MFS"/>
    <property type="match status" value="1"/>
</dbReference>
<dbReference type="SUPFAM" id="SSF103473">
    <property type="entry name" value="MFS general substrate transporter"/>
    <property type="match status" value="2"/>
</dbReference>
<feature type="transmembrane region" description="Helical" evidence="6">
    <location>
        <begin position="53"/>
        <end position="76"/>
    </location>
</feature>
<dbReference type="InterPro" id="IPR036259">
    <property type="entry name" value="MFS_trans_sf"/>
</dbReference>
<protein>
    <recommendedName>
        <fullName evidence="7">Major facilitator superfamily (MFS) profile domain-containing protein</fullName>
    </recommendedName>
</protein>
<evidence type="ECO:0000256" key="4">
    <source>
        <dbReference type="ARBA" id="ARBA00022989"/>
    </source>
</evidence>
<reference evidence="8 9" key="1">
    <citation type="submission" date="2018-06" db="EMBL/GenBank/DDBJ databases">
        <title>Complete Genomes of Monosporascus.</title>
        <authorList>
            <person name="Robinson A.J."/>
            <person name="Natvig D.O."/>
        </authorList>
    </citation>
    <scope>NUCLEOTIDE SEQUENCE [LARGE SCALE GENOMIC DNA]</scope>
    <source>
        <strain evidence="8 9">CBS 110550</strain>
    </source>
</reference>
<dbReference type="AlphaFoldDB" id="A0A4Q4TAU5"/>
<dbReference type="InterPro" id="IPR005829">
    <property type="entry name" value="Sugar_transporter_CS"/>
</dbReference>
<evidence type="ECO:0000313" key="9">
    <source>
        <dbReference type="Proteomes" id="UP000293360"/>
    </source>
</evidence>
<dbReference type="PANTHER" id="PTHR23502:SF51">
    <property type="entry name" value="QUINIDINE RESISTANCE PROTEIN 1-RELATED"/>
    <property type="match status" value="1"/>
</dbReference>
<gene>
    <name evidence="8" type="ORF">DL764_005893</name>
</gene>
<dbReference type="EMBL" id="QJNU01000325">
    <property type="protein sequence ID" value="RYP02213.1"/>
    <property type="molecule type" value="Genomic_DNA"/>
</dbReference>
<dbReference type="InterPro" id="IPR011701">
    <property type="entry name" value="MFS"/>
</dbReference>
<organism evidence="8 9">
    <name type="scientific">Monosporascus ibericus</name>
    <dbReference type="NCBI Taxonomy" id="155417"/>
    <lineage>
        <taxon>Eukaryota</taxon>
        <taxon>Fungi</taxon>
        <taxon>Dikarya</taxon>
        <taxon>Ascomycota</taxon>
        <taxon>Pezizomycotina</taxon>
        <taxon>Sordariomycetes</taxon>
        <taxon>Xylariomycetidae</taxon>
        <taxon>Xylariales</taxon>
        <taxon>Xylariales incertae sedis</taxon>
        <taxon>Monosporascus</taxon>
    </lineage>
</organism>
<comment type="caution">
    <text evidence="8">The sequence shown here is derived from an EMBL/GenBank/DDBJ whole genome shotgun (WGS) entry which is preliminary data.</text>
</comment>
<dbReference type="PANTHER" id="PTHR23502">
    <property type="entry name" value="MAJOR FACILITATOR SUPERFAMILY"/>
    <property type="match status" value="1"/>
</dbReference>
<dbReference type="Proteomes" id="UP000293360">
    <property type="component" value="Unassembled WGS sequence"/>
</dbReference>
<proteinExistence type="predicted"/>
<feature type="domain" description="Major facilitator superfamily (MFS) profile" evidence="7">
    <location>
        <begin position="22"/>
        <end position="267"/>
    </location>
</feature>
<sequence length="267" mass="28471">MDNSVSDASRFSAFSQGQKRWIVFLAALAGMFSPMSSFIFYPVTTSLAASLDVTVGLINLAITTYMVVSGITPAILGNAADKVGRRPVYILALTLYLLANIGLAQQSNFAALLVLRMIQSAGSSGDDFPIEVARLRSSFYLVVVTTVTTISYGWVVEKQVHVAVPLVLQAITGFSISAAFVALGTLLTDLNPDRPSTAAASANIVRCALAAASLAALQPIIDSVGAGWCFTIFGLLCSLCGPMLLLEMRMGHRWRRSRWAAKRVSEG</sequence>